<dbReference type="Proteomes" id="UP000027135">
    <property type="component" value="Unassembled WGS sequence"/>
</dbReference>
<protein>
    <submittedName>
        <fullName evidence="1">Uncharacterized protein</fullName>
    </submittedName>
</protein>
<evidence type="ECO:0000313" key="2">
    <source>
        <dbReference type="Proteomes" id="UP000027135"/>
    </source>
</evidence>
<proteinExistence type="predicted"/>
<dbReference type="InParanoid" id="A0A067RRY3"/>
<accession>A0A067RRY3</accession>
<evidence type="ECO:0000313" key="1">
    <source>
        <dbReference type="EMBL" id="KDR23455.1"/>
    </source>
</evidence>
<reference evidence="1 2" key="1">
    <citation type="journal article" date="2014" name="Nat. Commun.">
        <title>Molecular traces of alternative social organization in a termite genome.</title>
        <authorList>
            <person name="Terrapon N."/>
            <person name="Li C."/>
            <person name="Robertson H.M."/>
            <person name="Ji L."/>
            <person name="Meng X."/>
            <person name="Booth W."/>
            <person name="Chen Z."/>
            <person name="Childers C.P."/>
            <person name="Glastad K.M."/>
            <person name="Gokhale K."/>
            <person name="Gowin J."/>
            <person name="Gronenberg W."/>
            <person name="Hermansen R.A."/>
            <person name="Hu H."/>
            <person name="Hunt B.G."/>
            <person name="Huylmans A.K."/>
            <person name="Khalil S.M."/>
            <person name="Mitchell R.D."/>
            <person name="Munoz-Torres M.C."/>
            <person name="Mustard J.A."/>
            <person name="Pan H."/>
            <person name="Reese J.T."/>
            <person name="Scharf M.E."/>
            <person name="Sun F."/>
            <person name="Vogel H."/>
            <person name="Xiao J."/>
            <person name="Yang W."/>
            <person name="Yang Z."/>
            <person name="Yang Z."/>
            <person name="Zhou J."/>
            <person name="Zhu J."/>
            <person name="Brent C.S."/>
            <person name="Elsik C.G."/>
            <person name="Goodisman M.A."/>
            <person name="Liberles D.A."/>
            <person name="Roe R.M."/>
            <person name="Vargo E.L."/>
            <person name="Vilcinskas A."/>
            <person name="Wang J."/>
            <person name="Bornberg-Bauer E."/>
            <person name="Korb J."/>
            <person name="Zhang G."/>
            <person name="Liebig J."/>
        </authorList>
    </citation>
    <scope>NUCLEOTIDE SEQUENCE [LARGE SCALE GENOMIC DNA]</scope>
    <source>
        <tissue evidence="1">Whole organism</tissue>
    </source>
</reference>
<sequence length="59" mass="6076">MALAVVIAGSVCRELFVRAVRGFDATMAMSGLLHDPTVLIPGRKPTLPTGGPSVGLKSL</sequence>
<name>A0A067RRY3_ZOONE</name>
<organism evidence="1 2">
    <name type="scientific">Zootermopsis nevadensis</name>
    <name type="common">Dampwood termite</name>
    <dbReference type="NCBI Taxonomy" id="136037"/>
    <lineage>
        <taxon>Eukaryota</taxon>
        <taxon>Metazoa</taxon>
        <taxon>Ecdysozoa</taxon>
        <taxon>Arthropoda</taxon>
        <taxon>Hexapoda</taxon>
        <taxon>Insecta</taxon>
        <taxon>Pterygota</taxon>
        <taxon>Neoptera</taxon>
        <taxon>Polyneoptera</taxon>
        <taxon>Dictyoptera</taxon>
        <taxon>Blattodea</taxon>
        <taxon>Blattoidea</taxon>
        <taxon>Termitoidae</taxon>
        <taxon>Termopsidae</taxon>
        <taxon>Zootermopsis</taxon>
    </lineage>
</organism>
<gene>
    <name evidence="1" type="ORF">L798_08657</name>
</gene>
<keyword evidence="2" id="KW-1185">Reference proteome</keyword>
<dbReference type="EMBL" id="KK852460">
    <property type="protein sequence ID" value="KDR23455.1"/>
    <property type="molecule type" value="Genomic_DNA"/>
</dbReference>
<dbReference type="AlphaFoldDB" id="A0A067RRY3"/>